<keyword evidence="2" id="KW-1133">Transmembrane helix</keyword>
<evidence type="ECO:0000313" key="4">
    <source>
        <dbReference type="Proteomes" id="UP001085076"/>
    </source>
</evidence>
<name>A0A9D5CZU0_9LILI</name>
<comment type="caution">
    <text evidence="3">The sequence shown here is derived from an EMBL/GenBank/DDBJ whole genome shotgun (WGS) entry which is preliminary data.</text>
</comment>
<protein>
    <submittedName>
        <fullName evidence="3">Uncharacterized protein</fullName>
    </submittedName>
</protein>
<sequence>MSIFRSSREREPCLAVLFCIGSSLPVAFFLFPALLIAFKKARRHSPAGSRTTASTTKSRSPQGQQQHTTAQPAVVAPASSPNRVLGLFAGAAFATTRETAELEME</sequence>
<organism evidence="3 4">
    <name type="scientific">Dioscorea zingiberensis</name>
    <dbReference type="NCBI Taxonomy" id="325984"/>
    <lineage>
        <taxon>Eukaryota</taxon>
        <taxon>Viridiplantae</taxon>
        <taxon>Streptophyta</taxon>
        <taxon>Embryophyta</taxon>
        <taxon>Tracheophyta</taxon>
        <taxon>Spermatophyta</taxon>
        <taxon>Magnoliopsida</taxon>
        <taxon>Liliopsida</taxon>
        <taxon>Dioscoreales</taxon>
        <taxon>Dioscoreaceae</taxon>
        <taxon>Dioscorea</taxon>
    </lineage>
</organism>
<keyword evidence="2" id="KW-0472">Membrane</keyword>
<dbReference type="Proteomes" id="UP001085076">
    <property type="component" value="Miscellaneous, Linkage group lg02"/>
</dbReference>
<accession>A0A9D5CZU0</accession>
<keyword evidence="2" id="KW-0812">Transmembrane</keyword>
<evidence type="ECO:0000256" key="2">
    <source>
        <dbReference type="SAM" id="Phobius"/>
    </source>
</evidence>
<evidence type="ECO:0000313" key="3">
    <source>
        <dbReference type="EMBL" id="KAJ0981732.1"/>
    </source>
</evidence>
<reference evidence="3" key="2">
    <citation type="journal article" date="2022" name="Hortic Res">
        <title>The genome of Dioscorea zingiberensis sheds light on the biosynthesis, origin and evolution of the medicinally important diosgenin saponins.</title>
        <authorList>
            <person name="Li Y."/>
            <person name="Tan C."/>
            <person name="Li Z."/>
            <person name="Guo J."/>
            <person name="Li S."/>
            <person name="Chen X."/>
            <person name="Wang C."/>
            <person name="Dai X."/>
            <person name="Yang H."/>
            <person name="Song W."/>
            <person name="Hou L."/>
            <person name="Xu J."/>
            <person name="Tong Z."/>
            <person name="Xu A."/>
            <person name="Yuan X."/>
            <person name="Wang W."/>
            <person name="Yang Q."/>
            <person name="Chen L."/>
            <person name="Sun Z."/>
            <person name="Wang K."/>
            <person name="Pan B."/>
            <person name="Chen J."/>
            <person name="Bao Y."/>
            <person name="Liu F."/>
            <person name="Qi X."/>
            <person name="Gang D.R."/>
            <person name="Wen J."/>
            <person name="Li J."/>
        </authorList>
    </citation>
    <scope>NUCLEOTIDE SEQUENCE</scope>
    <source>
        <strain evidence="3">Dzin_1.0</strain>
    </source>
</reference>
<feature type="compositionally biased region" description="Polar residues" evidence="1">
    <location>
        <begin position="61"/>
        <end position="71"/>
    </location>
</feature>
<feature type="compositionally biased region" description="Low complexity" evidence="1">
    <location>
        <begin position="49"/>
        <end position="60"/>
    </location>
</feature>
<keyword evidence="4" id="KW-1185">Reference proteome</keyword>
<dbReference type="AlphaFoldDB" id="A0A9D5CZU0"/>
<dbReference type="EMBL" id="JAGGNH010000002">
    <property type="protein sequence ID" value="KAJ0981732.1"/>
    <property type="molecule type" value="Genomic_DNA"/>
</dbReference>
<feature type="region of interest" description="Disordered" evidence="1">
    <location>
        <begin position="42"/>
        <end position="77"/>
    </location>
</feature>
<feature type="transmembrane region" description="Helical" evidence="2">
    <location>
        <begin position="14"/>
        <end position="38"/>
    </location>
</feature>
<reference evidence="3" key="1">
    <citation type="submission" date="2021-03" db="EMBL/GenBank/DDBJ databases">
        <authorList>
            <person name="Li Z."/>
            <person name="Yang C."/>
        </authorList>
    </citation>
    <scope>NUCLEOTIDE SEQUENCE</scope>
    <source>
        <strain evidence="3">Dzin_1.0</strain>
        <tissue evidence="3">Leaf</tissue>
    </source>
</reference>
<gene>
    <name evidence="3" type="ORF">J5N97_009987</name>
</gene>
<proteinExistence type="predicted"/>
<evidence type="ECO:0000256" key="1">
    <source>
        <dbReference type="SAM" id="MobiDB-lite"/>
    </source>
</evidence>